<dbReference type="RefSeq" id="WP_052205953.1">
    <property type="nucleotide sequence ID" value="NZ_CP012342.1"/>
</dbReference>
<gene>
    <name evidence="2" type="ORF">AK829_11225</name>
</gene>
<feature type="transmembrane region" description="Helical" evidence="1">
    <location>
        <begin position="511"/>
        <end position="529"/>
    </location>
</feature>
<dbReference type="Proteomes" id="UP000060016">
    <property type="component" value="Chromosome"/>
</dbReference>
<dbReference type="STRING" id="156976.AK829_11225"/>
<dbReference type="AlphaFoldDB" id="A0A0K1REH5"/>
<proteinExistence type="predicted"/>
<evidence type="ECO:0000313" key="2">
    <source>
        <dbReference type="EMBL" id="AKV59596.1"/>
    </source>
</evidence>
<dbReference type="PATRIC" id="fig|156976.3.peg.2262"/>
<protein>
    <submittedName>
        <fullName evidence="2">Uncharacterized protein</fullName>
    </submittedName>
</protein>
<sequence>MTTSEFEERPAEFNKTALNAYLGGTSAADWDSLASAVQGKTGTAAESAATGALPAVNLFGLLQVDPQGDNEELVADRGQEVQAELDRLASGTGRQRAAAQKVTAGLKALAQANSAWTLDNPELYKLAHTAWLENINTGTYAAADELEERFSDFPLISRKEAARPIRYRGLPENTALGLLKPLMANRSITVVDDIPAMLFSQIARTFPQGFAHAIHPRAFDEDADATISLLEQKVSGTSGPVTKADLDAALEYFTRNPQKYGQQKLLASRLTSQIKSDEQLRNWLASYYLQVFEDEQDRGATVSQAAETLRGLGVDSAEVDKLEAAFGGVSKLTAEWADPEVSEERARELDKEAFGSLQRVMDDGRLAQAKYQLDQMLASGEKPRSSVGADIVESINSRARQLDRDTSSLEQAIQARNPIAARTELDAIAEYCVDSRAVGELATQVAEMEHDPVFVDQVLSTHFQPVADEGQNKALGFLPPKFSNPWITPLVLGIPAALLDIAAWDPNPATAIIGIVVLAIAAVFLEEYVDADGCVGWAVLLGPAVLALFTSGLFGAIAVGATQFASRTIFENRKKQKAADAFNKLIQAADLELKRTGMGAPVAGLYLGSERIVPPLKPTRRGTGEGLYLVTDNGVTSSEISPLTLAQMAHGGQFAGRNTWIAQKELEQ</sequence>
<name>A0A0K1REH5_9CORY</name>
<dbReference type="EMBL" id="CP012342">
    <property type="protein sequence ID" value="AKV59596.1"/>
    <property type="molecule type" value="Genomic_DNA"/>
</dbReference>
<keyword evidence="1" id="KW-1133">Transmembrane helix</keyword>
<evidence type="ECO:0000313" key="3">
    <source>
        <dbReference type="Proteomes" id="UP000060016"/>
    </source>
</evidence>
<feature type="transmembrane region" description="Helical" evidence="1">
    <location>
        <begin position="535"/>
        <end position="565"/>
    </location>
</feature>
<evidence type="ECO:0000256" key="1">
    <source>
        <dbReference type="SAM" id="Phobius"/>
    </source>
</evidence>
<keyword evidence="1" id="KW-0812">Transmembrane</keyword>
<reference evidence="2 3" key="1">
    <citation type="submission" date="2015-08" db="EMBL/GenBank/DDBJ databases">
        <authorList>
            <person name="Babu N.S."/>
            <person name="Beckwith C.J."/>
            <person name="Beseler K.G."/>
            <person name="Brison A."/>
            <person name="Carone J.V."/>
            <person name="Caskin T.P."/>
            <person name="Diamond M."/>
            <person name="Durham M.E."/>
            <person name="Foxe J.M."/>
            <person name="Go M."/>
            <person name="Henderson B.A."/>
            <person name="Jones I.B."/>
            <person name="McGettigan J.A."/>
            <person name="Micheletti S.J."/>
            <person name="Nasrallah M.E."/>
            <person name="Ortiz D."/>
            <person name="Piller C.R."/>
            <person name="Privatt S.R."/>
            <person name="Schneider S.L."/>
            <person name="Sharp S."/>
            <person name="Smith T.C."/>
            <person name="Stanton J.D."/>
            <person name="Ullery H.E."/>
            <person name="Wilson R.J."/>
            <person name="Serrano M.G."/>
            <person name="Buck G."/>
            <person name="Lee V."/>
            <person name="Wang Y."/>
            <person name="Carvalho R."/>
            <person name="Voegtly L."/>
            <person name="Shi R."/>
            <person name="Duckworth R."/>
            <person name="Johnson A."/>
            <person name="Loviza R."/>
            <person name="Walstead R."/>
            <person name="Shah Z."/>
            <person name="Kiflezghi M."/>
            <person name="Wade K."/>
            <person name="Ball S.L."/>
            <person name="Bradley K.W."/>
            <person name="Asai D.J."/>
            <person name="Bowman C.A."/>
            <person name="Russell D.A."/>
            <person name="Pope W.H."/>
            <person name="Jacobs-Sera D."/>
            <person name="Hendrix R.W."/>
            <person name="Hatfull G.F."/>
        </authorList>
    </citation>
    <scope>NUCLEOTIDE SEQUENCE [LARGE SCALE GENOMIC DNA]</scope>
    <source>
        <strain evidence="2 3">PUDD_83A45</strain>
    </source>
</reference>
<keyword evidence="1" id="KW-0472">Membrane</keyword>
<accession>A0A0K1REH5</accession>
<keyword evidence="3" id="KW-1185">Reference proteome</keyword>
<dbReference type="KEGG" id="crie:AK829_11225"/>
<organism evidence="2 3">
    <name type="scientific">Corynebacterium riegelii</name>
    <dbReference type="NCBI Taxonomy" id="156976"/>
    <lineage>
        <taxon>Bacteria</taxon>
        <taxon>Bacillati</taxon>
        <taxon>Actinomycetota</taxon>
        <taxon>Actinomycetes</taxon>
        <taxon>Mycobacteriales</taxon>
        <taxon>Corynebacteriaceae</taxon>
        <taxon>Corynebacterium</taxon>
    </lineage>
</organism>